<evidence type="ECO:0000256" key="6">
    <source>
        <dbReference type="ARBA" id="ARBA00023002"/>
    </source>
</evidence>
<evidence type="ECO:0000256" key="5">
    <source>
        <dbReference type="ARBA" id="ARBA00022827"/>
    </source>
</evidence>
<dbReference type="GO" id="GO:0046872">
    <property type="term" value="F:metal ion binding"/>
    <property type="evidence" value="ECO:0007669"/>
    <property type="project" value="UniProtKB-KW"/>
</dbReference>
<evidence type="ECO:0000259" key="9">
    <source>
        <dbReference type="PROSITE" id="PS51384"/>
    </source>
</evidence>
<dbReference type="Gene3D" id="2.40.30.10">
    <property type="entry name" value="Translation factors"/>
    <property type="match status" value="1"/>
</dbReference>
<evidence type="ECO:0000256" key="8">
    <source>
        <dbReference type="ARBA" id="ARBA00023014"/>
    </source>
</evidence>
<dbReference type="SUPFAM" id="SSF63380">
    <property type="entry name" value="Riboflavin synthase domain-like"/>
    <property type="match status" value="1"/>
</dbReference>
<keyword evidence="3" id="KW-0001">2Fe-2S</keyword>
<evidence type="ECO:0000256" key="2">
    <source>
        <dbReference type="ARBA" id="ARBA00022630"/>
    </source>
</evidence>
<reference evidence="10" key="2">
    <citation type="journal article" date="2021" name="Microbiome">
        <title>Successional dynamics and alternative stable states in a saline activated sludge microbial community over 9 years.</title>
        <authorList>
            <person name="Wang Y."/>
            <person name="Ye J."/>
            <person name="Ju F."/>
            <person name="Liu L."/>
            <person name="Boyd J.A."/>
            <person name="Deng Y."/>
            <person name="Parks D.H."/>
            <person name="Jiang X."/>
            <person name="Yin X."/>
            <person name="Woodcroft B.J."/>
            <person name="Tyson G.W."/>
            <person name="Hugenholtz P."/>
            <person name="Polz M.F."/>
            <person name="Zhang T."/>
        </authorList>
    </citation>
    <scope>NUCLEOTIDE SEQUENCE</scope>
    <source>
        <strain evidence="10">HKST-UBA79</strain>
    </source>
</reference>
<dbReference type="InterPro" id="IPR039261">
    <property type="entry name" value="FNR_nucleotide-bd"/>
</dbReference>
<comment type="caution">
    <text evidence="10">The sequence shown here is derived from an EMBL/GenBank/DDBJ whole genome shotgun (WGS) entry which is preliminary data.</text>
</comment>
<keyword evidence="2" id="KW-0285">Flavoprotein</keyword>
<dbReference type="Gene3D" id="3.40.50.80">
    <property type="entry name" value="Nucleotide-binding domain of ferredoxin-NADP reductase (FNR) module"/>
    <property type="match status" value="1"/>
</dbReference>
<dbReference type="InterPro" id="IPR008333">
    <property type="entry name" value="Cbr1-like_FAD-bd_dom"/>
</dbReference>
<gene>
    <name evidence="10" type="ORF">KC980_03905</name>
</gene>
<dbReference type="InterPro" id="IPR050415">
    <property type="entry name" value="MRET"/>
</dbReference>
<dbReference type="GO" id="GO:0051537">
    <property type="term" value="F:2 iron, 2 sulfur cluster binding"/>
    <property type="evidence" value="ECO:0007669"/>
    <property type="project" value="UniProtKB-KW"/>
</dbReference>
<keyword evidence="4" id="KW-0479">Metal-binding</keyword>
<dbReference type="SUPFAM" id="SSF52343">
    <property type="entry name" value="Ferredoxin reductase-like, C-terminal NADP-linked domain"/>
    <property type="match status" value="1"/>
</dbReference>
<dbReference type="PRINTS" id="PR00410">
    <property type="entry name" value="PHEHYDRXLASE"/>
</dbReference>
<evidence type="ECO:0000256" key="3">
    <source>
        <dbReference type="ARBA" id="ARBA00022714"/>
    </source>
</evidence>
<dbReference type="InterPro" id="IPR001433">
    <property type="entry name" value="OxRdtase_FAD/NAD-bd"/>
</dbReference>
<protein>
    <submittedName>
        <fullName evidence="10">FAD-dependent oxidoreductase</fullName>
    </submittedName>
</protein>
<keyword evidence="6" id="KW-0560">Oxidoreductase</keyword>
<dbReference type="InterPro" id="IPR017927">
    <property type="entry name" value="FAD-bd_FR_type"/>
</dbReference>
<dbReference type="AlphaFoldDB" id="A0A955EC82"/>
<accession>A0A955EC82</accession>
<dbReference type="CDD" id="cd00322">
    <property type="entry name" value="FNR_like"/>
    <property type="match status" value="1"/>
</dbReference>
<keyword evidence="5" id="KW-0274">FAD</keyword>
<evidence type="ECO:0000313" key="10">
    <source>
        <dbReference type="EMBL" id="MCA9308632.1"/>
    </source>
</evidence>
<dbReference type="PANTHER" id="PTHR47354">
    <property type="entry name" value="NADH OXIDOREDUCTASE HCR"/>
    <property type="match status" value="1"/>
</dbReference>
<sequence length="235" mass="26155">MTFQRPTKQSATVIGKNYLDPNNKYLYISFLVENKHLMEPLPGQFVSLQVAQNTYRSYSICASNIKNGVFSIVAAVAHDGIGSTYLKSLECGHTIDFIGPAGRFILSPLSMNTNIVFVSTGTGIAPFMTMLDTLLQSDYKHKVTFIHGARYEHELLFLEEIETYSKSIDNFESILCVSSSDKRVTSVLPISSNVHYYLCGNPNMVEDAKSLLAQNNIGADCIFTEKFTHAKQIKS</sequence>
<dbReference type="InterPro" id="IPR001709">
    <property type="entry name" value="Flavoprot_Pyr_Nucl_cyt_Rdtase"/>
</dbReference>
<evidence type="ECO:0000256" key="7">
    <source>
        <dbReference type="ARBA" id="ARBA00023004"/>
    </source>
</evidence>
<dbReference type="InterPro" id="IPR017938">
    <property type="entry name" value="Riboflavin_synthase-like_b-brl"/>
</dbReference>
<dbReference type="PANTHER" id="PTHR47354:SF8">
    <property type="entry name" value="1,2-PHENYLACETYL-COA EPOXIDASE, SUBUNIT E"/>
    <property type="match status" value="1"/>
</dbReference>
<keyword evidence="7" id="KW-0408">Iron</keyword>
<dbReference type="PRINTS" id="PR00371">
    <property type="entry name" value="FPNCR"/>
</dbReference>
<comment type="cofactor">
    <cofactor evidence="1">
        <name>FAD</name>
        <dbReference type="ChEBI" id="CHEBI:57692"/>
    </cofactor>
</comment>
<keyword evidence="8" id="KW-0411">Iron-sulfur</keyword>
<feature type="domain" description="FAD-binding FR-type" evidence="9">
    <location>
        <begin position="6"/>
        <end position="107"/>
    </location>
</feature>
<dbReference type="GO" id="GO:0016491">
    <property type="term" value="F:oxidoreductase activity"/>
    <property type="evidence" value="ECO:0007669"/>
    <property type="project" value="UniProtKB-KW"/>
</dbReference>
<reference evidence="10" key="1">
    <citation type="submission" date="2020-04" db="EMBL/GenBank/DDBJ databases">
        <authorList>
            <person name="Zhang T."/>
        </authorList>
    </citation>
    <scope>NUCLEOTIDE SEQUENCE</scope>
    <source>
        <strain evidence="10">HKST-UBA79</strain>
    </source>
</reference>
<proteinExistence type="predicted"/>
<dbReference type="Proteomes" id="UP000740557">
    <property type="component" value="Unassembled WGS sequence"/>
</dbReference>
<dbReference type="Pfam" id="PF00175">
    <property type="entry name" value="NAD_binding_1"/>
    <property type="match status" value="1"/>
</dbReference>
<dbReference type="PROSITE" id="PS51384">
    <property type="entry name" value="FAD_FR"/>
    <property type="match status" value="1"/>
</dbReference>
<dbReference type="Pfam" id="PF00970">
    <property type="entry name" value="FAD_binding_6"/>
    <property type="match status" value="1"/>
</dbReference>
<dbReference type="EMBL" id="JAGQNX010000123">
    <property type="protein sequence ID" value="MCA9308632.1"/>
    <property type="molecule type" value="Genomic_DNA"/>
</dbReference>
<evidence type="ECO:0000256" key="4">
    <source>
        <dbReference type="ARBA" id="ARBA00022723"/>
    </source>
</evidence>
<dbReference type="GO" id="GO:0050660">
    <property type="term" value="F:flavin adenine dinucleotide binding"/>
    <property type="evidence" value="ECO:0007669"/>
    <property type="project" value="TreeGrafter"/>
</dbReference>
<organism evidence="10 11">
    <name type="scientific">candidate division WWE3 bacterium</name>
    <dbReference type="NCBI Taxonomy" id="2053526"/>
    <lineage>
        <taxon>Bacteria</taxon>
        <taxon>Katanobacteria</taxon>
    </lineage>
</organism>
<evidence type="ECO:0000313" key="11">
    <source>
        <dbReference type="Proteomes" id="UP000740557"/>
    </source>
</evidence>
<name>A0A955EC82_UNCKA</name>
<evidence type="ECO:0000256" key="1">
    <source>
        <dbReference type="ARBA" id="ARBA00001974"/>
    </source>
</evidence>